<keyword evidence="4" id="KW-1185">Reference proteome</keyword>
<dbReference type="VEuPathDB" id="FungiDB:PTTG_27497"/>
<organism evidence="2">
    <name type="scientific">Puccinia triticina (isolate 1-1 / race 1 (BBBD))</name>
    <name type="common">Brown leaf rust fungus</name>
    <dbReference type="NCBI Taxonomy" id="630390"/>
    <lineage>
        <taxon>Eukaryota</taxon>
        <taxon>Fungi</taxon>
        <taxon>Dikarya</taxon>
        <taxon>Basidiomycota</taxon>
        <taxon>Pucciniomycotina</taxon>
        <taxon>Pucciniomycetes</taxon>
        <taxon>Pucciniales</taxon>
        <taxon>Pucciniaceae</taxon>
        <taxon>Puccinia</taxon>
    </lineage>
</organism>
<reference evidence="3 4" key="3">
    <citation type="journal article" date="2017" name="G3 (Bethesda)">
        <title>Comparative analysis highlights variable genome content of wheat rusts and divergence of the mating loci.</title>
        <authorList>
            <person name="Cuomo C.A."/>
            <person name="Bakkeren G."/>
            <person name="Khalil H.B."/>
            <person name="Panwar V."/>
            <person name="Joly D."/>
            <person name="Linning R."/>
            <person name="Sakthikumar S."/>
            <person name="Song X."/>
            <person name="Adiconis X."/>
            <person name="Fan L."/>
            <person name="Goldberg J.M."/>
            <person name="Levin J.Z."/>
            <person name="Young S."/>
            <person name="Zeng Q."/>
            <person name="Anikster Y."/>
            <person name="Bruce M."/>
            <person name="Wang M."/>
            <person name="Yin C."/>
            <person name="McCallum B."/>
            <person name="Szabo L.J."/>
            <person name="Hulbert S."/>
            <person name="Chen X."/>
            <person name="Fellers J.P."/>
        </authorList>
    </citation>
    <scope>NUCLEOTIDE SEQUENCE</scope>
    <source>
        <strain evidence="4">Isolate 1-1 / race 1 (BBBD)</strain>
        <strain evidence="3">isolate 1-1 / race 1 (BBBD)</strain>
    </source>
</reference>
<dbReference type="EnsemblFungi" id="PTTG_27497-t43_1">
    <property type="protein sequence ID" value="PTTG_27497-t43_1-p1"/>
    <property type="gene ID" value="PTTG_27497"/>
</dbReference>
<gene>
    <name evidence="2" type="ORF">PTTG_27497</name>
</gene>
<sequence length="189" mass="20770">MSSSATAETTVNPNPTGPTTNTANTRRIVPNYEGPSRLQRDLAAAKELQERVKNLQVTPIVCKDLTPATPEATPAPVEKSPPTKDAPPPTKDSQPPTNATDEAMDIDKLEFITHTSSKATRKRPSTPKIKELLEDKQIKLRVREYVSIWKQYLAIANNGPTAALRALLTTAQDSQKALQKRFLRILSCS</sequence>
<accession>A0A180GJK7</accession>
<feature type="compositionally biased region" description="Basic and acidic residues" evidence="1">
    <location>
        <begin position="38"/>
        <end position="53"/>
    </location>
</feature>
<proteinExistence type="predicted"/>
<dbReference type="AlphaFoldDB" id="A0A180GJK7"/>
<dbReference type="EMBL" id="ADAS02000058">
    <property type="protein sequence ID" value="OAV92830.1"/>
    <property type="molecule type" value="Genomic_DNA"/>
</dbReference>
<feature type="region of interest" description="Disordered" evidence="1">
    <location>
        <begin position="1"/>
        <end position="105"/>
    </location>
</feature>
<name>A0A180GJK7_PUCT1</name>
<feature type="compositionally biased region" description="Low complexity" evidence="1">
    <location>
        <begin position="9"/>
        <end position="25"/>
    </location>
</feature>
<reference evidence="2" key="2">
    <citation type="submission" date="2016-05" db="EMBL/GenBank/DDBJ databases">
        <title>Comparative analysis highlights variable genome content of wheat rusts and divergence of the mating loci.</title>
        <authorList>
            <person name="Cuomo C.A."/>
            <person name="Bakkeren G."/>
            <person name="Szabo L."/>
            <person name="Khalil H."/>
            <person name="Joly D."/>
            <person name="Goldberg J."/>
            <person name="Young S."/>
            <person name="Zeng Q."/>
            <person name="Fellers J."/>
        </authorList>
    </citation>
    <scope>NUCLEOTIDE SEQUENCE [LARGE SCALE GENOMIC DNA]</scope>
    <source>
        <strain evidence="2">1-1 BBBD Race 1</strain>
    </source>
</reference>
<evidence type="ECO:0000256" key="1">
    <source>
        <dbReference type="SAM" id="MobiDB-lite"/>
    </source>
</evidence>
<evidence type="ECO:0000313" key="3">
    <source>
        <dbReference type="EnsemblFungi" id="PTTG_27497-t43_1-p1"/>
    </source>
</evidence>
<reference evidence="2" key="1">
    <citation type="submission" date="2009-11" db="EMBL/GenBank/DDBJ databases">
        <authorList>
            <consortium name="The Broad Institute Genome Sequencing Platform"/>
            <person name="Ward D."/>
            <person name="Feldgarden M."/>
            <person name="Earl A."/>
            <person name="Young S.K."/>
            <person name="Zeng Q."/>
            <person name="Koehrsen M."/>
            <person name="Alvarado L."/>
            <person name="Berlin A."/>
            <person name="Bochicchio J."/>
            <person name="Borenstein D."/>
            <person name="Chapman S.B."/>
            <person name="Chen Z."/>
            <person name="Engels R."/>
            <person name="Freedman E."/>
            <person name="Gellesch M."/>
            <person name="Goldberg J."/>
            <person name="Griggs A."/>
            <person name="Gujja S."/>
            <person name="Heilman E."/>
            <person name="Heiman D."/>
            <person name="Hepburn T."/>
            <person name="Howarth C."/>
            <person name="Jen D."/>
            <person name="Larson L."/>
            <person name="Lewis B."/>
            <person name="Mehta T."/>
            <person name="Park D."/>
            <person name="Pearson M."/>
            <person name="Roberts A."/>
            <person name="Saif S."/>
            <person name="Shea T."/>
            <person name="Shenoy N."/>
            <person name="Sisk P."/>
            <person name="Stolte C."/>
            <person name="Sykes S."/>
            <person name="Thomson T."/>
            <person name="Walk T."/>
            <person name="White J."/>
            <person name="Yandava C."/>
            <person name="Izard J."/>
            <person name="Baranova O.V."/>
            <person name="Blanton J.M."/>
            <person name="Tanner A.C."/>
            <person name="Dewhirst F.E."/>
            <person name="Haas B."/>
            <person name="Nusbaum C."/>
            <person name="Birren B."/>
        </authorList>
    </citation>
    <scope>NUCLEOTIDE SEQUENCE [LARGE SCALE GENOMIC DNA]</scope>
    <source>
        <strain evidence="2">1-1 BBBD Race 1</strain>
    </source>
</reference>
<dbReference type="EMBL" id="ADAS02000058">
    <property type="protein sequence ID" value="OAV92829.1"/>
    <property type="molecule type" value="Genomic_DNA"/>
</dbReference>
<dbReference type="Proteomes" id="UP000005240">
    <property type="component" value="Unassembled WGS sequence"/>
</dbReference>
<evidence type="ECO:0000313" key="4">
    <source>
        <dbReference type="Proteomes" id="UP000005240"/>
    </source>
</evidence>
<protein>
    <submittedName>
        <fullName evidence="2 3">Uncharacterized protein</fullName>
    </submittedName>
</protein>
<reference evidence="3" key="4">
    <citation type="submission" date="2025-05" db="UniProtKB">
        <authorList>
            <consortium name="EnsemblFungi"/>
        </authorList>
    </citation>
    <scope>IDENTIFICATION</scope>
    <source>
        <strain evidence="3">isolate 1-1 / race 1 (BBBD)</strain>
    </source>
</reference>
<feature type="compositionally biased region" description="Low complexity" evidence="1">
    <location>
        <begin position="66"/>
        <end position="76"/>
    </location>
</feature>
<dbReference type="EnsemblFungi" id="PTTG_27497-t43_2">
    <property type="protein sequence ID" value="PTTG_27497-t43_2-p1"/>
    <property type="gene ID" value="PTTG_27497"/>
</dbReference>
<evidence type="ECO:0000313" key="2">
    <source>
        <dbReference type="EMBL" id="OAV92830.1"/>
    </source>
</evidence>